<organism evidence="2 3">
    <name type="scientific">Myotis myotis</name>
    <name type="common">Greater mouse-eared bat</name>
    <name type="synonym">Vespertilio myotis</name>
    <dbReference type="NCBI Taxonomy" id="51298"/>
    <lineage>
        <taxon>Eukaryota</taxon>
        <taxon>Metazoa</taxon>
        <taxon>Chordata</taxon>
        <taxon>Craniata</taxon>
        <taxon>Vertebrata</taxon>
        <taxon>Euteleostomi</taxon>
        <taxon>Mammalia</taxon>
        <taxon>Eutheria</taxon>
        <taxon>Laurasiatheria</taxon>
        <taxon>Chiroptera</taxon>
        <taxon>Yangochiroptera</taxon>
        <taxon>Vespertilionidae</taxon>
        <taxon>Myotis</taxon>
    </lineage>
</organism>
<evidence type="ECO:0000313" key="2">
    <source>
        <dbReference type="EMBL" id="KAF6336960.1"/>
    </source>
</evidence>
<accession>A0A7J7WIB8</accession>
<gene>
    <name evidence="2" type="ORF">mMyoMyo1_012149</name>
</gene>
<dbReference type="AlphaFoldDB" id="A0A7J7WIB8"/>
<comment type="caution">
    <text evidence="2">The sequence shown here is derived from an EMBL/GenBank/DDBJ whole genome shotgun (WGS) entry which is preliminary data.</text>
</comment>
<protein>
    <submittedName>
        <fullName evidence="2">Uncharacterized protein</fullName>
    </submittedName>
</protein>
<keyword evidence="3" id="KW-1185">Reference proteome</keyword>
<evidence type="ECO:0000313" key="3">
    <source>
        <dbReference type="Proteomes" id="UP000527355"/>
    </source>
</evidence>
<evidence type="ECO:0000256" key="1">
    <source>
        <dbReference type="SAM" id="MobiDB-lite"/>
    </source>
</evidence>
<name>A0A7J7WIB8_MYOMY</name>
<proteinExistence type="predicted"/>
<dbReference type="Proteomes" id="UP000527355">
    <property type="component" value="Unassembled WGS sequence"/>
</dbReference>
<feature type="region of interest" description="Disordered" evidence="1">
    <location>
        <begin position="70"/>
        <end position="100"/>
    </location>
</feature>
<sequence length="133" mass="14612">MYIFTVQCLSGFMPPLSFQQPSYTRRMCFVMSPTSSLCVDTHLSQPQTSEQIHALTSDVHAQRLRWQKCSSESQQWQRPSPASGIRLGTEVSGPDGGRRGSLLTSLMGWGWSVAPDRVASKPNAGPPIDSVNT</sequence>
<reference evidence="2 3" key="1">
    <citation type="journal article" date="2020" name="Nature">
        <title>Six reference-quality genomes reveal evolution of bat adaptations.</title>
        <authorList>
            <person name="Jebb D."/>
            <person name="Huang Z."/>
            <person name="Pippel M."/>
            <person name="Hughes G.M."/>
            <person name="Lavrichenko K."/>
            <person name="Devanna P."/>
            <person name="Winkler S."/>
            <person name="Jermiin L.S."/>
            <person name="Skirmuntt E.C."/>
            <person name="Katzourakis A."/>
            <person name="Burkitt-Gray L."/>
            <person name="Ray D.A."/>
            <person name="Sullivan K.A.M."/>
            <person name="Roscito J.G."/>
            <person name="Kirilenko B.M."/>
            <person name="Davalos L.M."/>
            <person name="Corthals A.P."/>
            <person name="Power M.L."/>
            <person name="Jones G."/>
            <person name="Ransome R.D."/>
            <person name="Dechmann D.K.N."/>
            <person name="Locatelli A.G."/>
            <person name="Puechmaille S.J."/>
            <person name="Fedrigo O."/>
            <person name="Jarvis E.D."/>
            <person name="Hiller M."/>
            <person name="Vernes S.C."/>
            <person name="Myers E.W."/>
            <person name="Teeling E.C."/>
        </authorList>
    </citation>
    <scope>NUCLEOTIDE SEQUENCE [LARGE SCALE GENOMIC DNA]</scope>
    <source>
        <strain evidence="2">MMyoMyo1</strain>
        <tissue evidence="2">Flight muscle</tissue>
    </source>
</reference>
<feature type="compositionally biased region" description="Polar residues" evidence="1">
    <location>
        <begin position="70"/>
        <end position="80"/>
    </location>
</feature>
<dbReference type="EMBL" id="JABWUV010000008">
    <property type="protein sequence ID" value="KAF6336960.1"/>
    <property type="molecule type" value="Genomic_DNA"/>
</dbReference>